<evidence type="ECO:0000256" key="12">
    <source>
        <dbReference type="ARBA" id="ARBA00022833"/>
    </source>
</evidence>
<dbReference type="EMBL" id="JACEEZ010000761">
    <property type="protein sequence ID" value="KAG0729837.1"/>
    <property type="molecule type" value="Genomic_DNA"/>
</dbReference>
<comment type="catalytic activity">
    <reaction evidence="1">
        <text>Release of N-terminal glutamate (and to a lesser extent aspartate) from a peptide.</text>
        <dbReference type="EC" id="3.4.11.7"/>
    </reaction>
</comment>
<evidence type="ECO:0000256" key="18">
    <source>
        <dbReference type="ARBA" id="ARBA00023157"/>
    </source>
</evidence>
<evidence type="ECO:0000256" key="5">
    <source>
        <dbReference type="ARBA" id="ARBA00011748"/>
    </source>
</evidence>
<keyword evidence="14" id="KW-0735">Signal-anchor</keyword>
<dbReference type="Pfam" id="PF11838">
    <property type="entry name" value="ERAP1_C"/>
    <property type="match status" value="1"/>
</dbReference>
<dbReference type="InterPro" id="IPR042097">
    <property type="entry name" value="Aminopeptidase_N-like_N_sf"/>
</dbReference>
<evidence type="ECO:0000259" key="24">
    <source>
        <dbReference type="Pfam" id="PF11838"/>
    </source>
</evidence>
<dbReference type="GO" id="GO:0008270">
    <property type="term" value="F:zinc ion binding"/>
    <property type="evidence" value="ECO:0007669"/>
    <property type="project" value="UniProtKB-UniRule"/>
</dbReference>
<dbReference type="Gene3D" id="1.25.50.20">
    <property type="match status" value="1"/>
</dbReference>
<dbReference type="GO" id="GO:0004230">
    <property type="term" value="F:glutamyl aminopeptidase activity"/>
    <property type="evidence" value="ECO:0007669"/>
    <property type="project" value="UniProtKB-EC"/>
</dbReference>
<dbReference type="Gene3D" id="3.30.2010.30">
    <property type="match status" value="1"/>
</dbReference>
<dbReference type="OrthoDB" id="510539at2759"/>
<dbReference type="GO" id="GO:0043171">
    <property type="term" value="P:peptide catabolic process"/>
    <property type="evidence" value="ECO:0007669"/>
    <property type="project" value="TreeGrafter"/>
</dbReference>
<comment type="subunit">
    <text evidence="5">Homodimer; disulfide-linked.</text>
</comment>
<sequence length="778" mass="87904">MVKVVALREALSYPAHQFFVVRTEEEVAAGAFELTLHFSGSLTNGILGFYYSNYTDGNGRARGLATTKFQPTYARRAFPCLDEPGFKSTYSLTVVRPSQGYIALSNMPIKEEAQDSPSEGLTEVAFEKSLPMVTYLVCFIVCDFSYKESVLASGVPFRVYAPESRLSDTRYALDVGKSVLLMYEQMFGLPFPLPKSVTLAWWDDLWLNEGFASYVQYKGAAHVEPGWEMGFQFLSSTLLPVLEDDALLSSHPIILKVETPDQINAIFDKIAYNKGASVLRMLEDFMGAAFQRGINAFLTKFKYSNAVTRDLWRELTSAWAAHVPEGTKGDVGAIMDTWTRQMGYPVVHVRRAARDTLVMTQQRFLLDPSAHYSPDDSAFQYKWDVPLSYVTSADATTIQRCWLYHDNASLEVKVPAEVTWVKVNMQYKGFYRVNYEPDMWAELGKLCSSQTLNAADRTSLYSDVFAMADAGHLAYTVALDFSHNLASESDYVPWNAMATTFINIMKRLESTEAYKPFKAYVMGLVEPLYASHGWQDEGDHLKRLLRTVVVRLACMSGSVACLDTAAQNIHSWVWMPPSPCPWTHADRETNRDLDFNNDCVDVFVQCYRWGVVVGGGARVWEVMWQRALKETSATAIDNLYYGMANTPDPAVLKRYIELSMKEENVRRQNFLSILQYISTNPAGSDLVWDWVRALGVAVERYTPNRYLGSHTTSVHFATEANYPGGMETLFRQYPEGGQERVREQALETVKHNIRWLRDNAAHILAWLPTGPTPLGKHD</sequence>
<dbReference type="EC" id="3.4.11.-" evidence="22"/>
<evidence type="ECO:0000256" key="1">
    <source>
        <dbReference type="ARBA" id="ARBA00001703"/>
    </source>
</evidence>
<evidence type="ECO:0000256" key="21">
    <source>
        <dbReference type="PIRSR" id="PIRSR634016-4"/>
    </source>
</evidence>
<dbReference type="InterPro" id="IPR014782">
    <property type="entry name" value="Peptidase_M1_dom"/>
</dbReference>
<dbReference type="InterPro" id="IPR050344">
    <property type="entry name" value="Peptidase_M1_aminopeptidases"/>
</dbReference>
<dbReference type="GO" id="GO:0006508">
    <property type="term" value="P:proteolysis"/>
    <property type="evidence" value="ECO:0007669"/>
    <property type="project" value="UniProtKB-KW"/>
</dbReference>
<dbReference type="InterPro" id="IPR001930">
    <property type="entry name" value="Peptidase_M1"/>
</dbReference>
<organism evidence="26 27">
    <name type="scientific">Chionoecetes opilio</name>
    <name type="common">Atlantic snow crab</name>
    <name type="synonym">Cancer opilio</name>
    <dbReference type="NCBI Taxonomy" id="41210"/>
    <lineage>
        <taxon>Eukaryota</taxon>
        <taxon>Metazoa</taxon>
        <taxon>Ecdysozoa</taxon>
        <taxon>Arthropoda</taxon>
        <taxon>Crustacea</taxon>
        <taxon>Multicrustacea</taxon>
        <taxon>Malacostraca</taxon>
        <taxon>Eumalacostraca</taxon>
        <taxon>Eucarida</taxon>
        <taxon>Decapoda</taxon>
        <taxon>Pleocyemata</taxon>
        <taxon>Brachyura</taxon>
        <taxon>Eubrachyura</taxon>
        <taxon>Majoidea</taxon>
        <taxon>Majidae</taxon>
        <taxon>Chionoecetes</taxon>
    </lineage>
</organism>
<keyword evidence="17" id="KW-0472">Membrane</keyword>
<evidence type="ECO:0000256" key="4">
    <source>
        <dbReference type="ARBA" id="ARBA00010136"/>
    </source>
</evidence>
<feature type="binding site" evidence="20">
    <location>
        <position position="209"/>
    </location>
    <ligand>
        <name>Zn(2+)</name>
        <dbReference type="ChEBI" id="CHEBI:29105"/>
        <note>catalytic</note>
    </ligand>
</feature>
<keyword evidence="11 22" id="KW-0378">Hydrolase</keyword>
<keyword evidence="10 20" id="KW-0479">Metal-binding</keyword>
<evidence type="ECO:0000256" key="15">
    <source>
        <dbReference type="ARBA" id="ARBA00022989"/>
    </source>
</evidence>
<dbReference type="Gene3D" id="2.60.40.1730">
    <property type="entry name" value="tricorn interacting facor f3 domain"/>
    <property type="match status" value="1"/>
</dbReference>
<evidence type="ECO:0000259" key="25">
    <source>
        <dbReference type="Pfam" id="PF17900"/>
    </source>
</evidence>
<feature type="site" description="Transition state stabilizer" evidence="21">
    <location>
        <position position="272"/>
    </location>
</feature>
<dbReference type="GO" id="GO:0005615">
    <property type="term" value="C:extracellular space"/>
    <property type="evidence" value="ECO:0007669"/>
    <property type="project" value="TreeGrafter"/>
</dbReference>
<comment type="caution">
    <text evidence="26">The sequence shown here is derived from an EMBL/GenBank/DDBJ whole genome shotgun (WGS) entry which is preliminary data.</text>
</comment>
<dbReference type="InterPro" id="IPR045357">
    <property type="entry name" value="Aminopeptidase_N-like_N"/>
</dbReference>
<evidence type="ECO:0000256" key="2">
    <source>
        <dbReference type="ARBA" id="ARBA00004401"/>
    </source>
</evidence>
<dbReference type="GO" id="GO:0005737">
    <property type="term" value="C:cytoplasm"/>
    <property type="evidence" value="ECO:0007669"/>
    <property type="project" value="TreeGrafter"/>
</dbReference>
<feature type="domain" description="Peptidase M1 membrane alanine aminopeptidase" evidence="23">
    <location>
        <begin position="197"/>
        <end position="338"/>
    </location>
</feature>
<evidence type="ECO:0000256" key="10">
    <source>
        <dbReference type="ARBA" id="ARBA00022723"/>
    </source>
</evidence>
<comment type="cofactor">
    <cofactor evidence="20 22">
        <name>Zn(2+)</name>
        <dbReference type="ChEBI" id="CHEBI:29105"/>
    </cofactor>
    <text evidence="20 22">Binds 1 zinc ion per subunit.</text>
</comment>
<keyword evidence="27" id="KW-1185">Reference proteome</keyword>
<evidence type="ECO:0000256" key="20">
    <source>
        <dbReference type="PIRSR" id="PIRSR634016-3"/>
    </source>
</evidence>
<dbReference type="Pfam" id="PF17900">
    <property type="entry name" value="Peptidase_M1_N"/>
    <property type="match status" value="1"/>
</dbReference>
<accession>A0A8J4YKK9</accession>
<dbReference type="CDD" id="cd09601">
    <property type="entry name" value="M1_APN-Q_like"/>
    <property type="match status" value="1"/>
</dbReference>
<dbReference type="SUPFAM" id="SSF63737">
    <property type="entry name" value="Leukotriene A4 hydrolase N-terminal domain"/>
    <property type="match status" value="1"/>
</dbReference>
<dbReference type="GO" id="GO:0070006">
    <property type="term" value="F:metalloaminopeptidase activity"/>
    <property type="evidence" value="ECO:0007669"/>
    <property type="project" value="TreeGrafter"/>
</dbReference>
<keyword evidence="15" id="KW-1133">Transmembrane helix</keyword>
<evidence type="ECO:0000256" key="9">
    <source>
        <dbReference type="ARBA" id="ARBA00022692"/>
    </source>
</evidence>
<protein>
    <recommendedName>
        <fullName evidence="22">Aminopeptidase</fullName>
        <ecNumber evidence="22">3.4.11.-</ecNumber>
    </recommendedName>
</protein>
<evidence type="ECO:0000256" key="11">
    <source>
        <dbReference type="ARBA" id="ARBA00022801"/>
    </source>
</evidence>
<evidence type="ECO:0000256" key="8">
    <source>
        <dbReference type="ARBA" id="ARBA00022670"/>
    </source>
</evidence>
<evidence type="ECO:0000256" key="16">
    <source>
        <dbReference type="ARBA" id="ARBA00023049"/>
    </source>
</evidence>
<dbReference type="InterPro" id="IPR024571">
    <property type="entry name" value="ERAP1-like_C_dom"/>
</dbReference>
<keyword evidence="6 22" id="KW-0031">Aminopeptidase</keyword>
<evidence type="ECO:0000313" key="26">
    <source>
        <dbReference type="EMBL" id="KAG0729837.1"/>
    </source>
</evidence>
<reference evidence="26" key="1">
    <citation type="submission" date="2020-07" db="EMBL/GenBank/DDBJ databases">
        <title>The High-quality genome of the commercially important snow crab, Chionoecetes opilio.</title>
        <authorList>
            <person name="Jeong J.-H."/>
            <person name="Ryu S."/>
        </authorList>
    </citation>
    <scope>NUCLEOTIDE SEQUENCE</scope>
    <source>
        <strain evidence="26">MADBK_172401_WGS</strain>
        <tissue evidence="26">Digestive gland</tissue>
    </source>
</reference>
<evidence type="ECO:0000256" key="3">
    <source>
        <dbReference type="ARBA" id="ARBA00004609"/>
    </source>
</evidence>
<dbReference type="PANTHER" id="PTHR11533:SF276">
    <property type="entry name" value="GLUTAMYL AMINOPEPTIDASE"/>
    <property type="match status" value="1"/>
</dbReference>
<keyword evidence="7" id="KW-1003">Cell membrane</keyword>
<keyword evidence="13" id="KW-0106">Calcium</keyword>
<evidence type="ECO:0000256" key="6">
    <source>
        <dbReference type="ARBA" id="ARBA00022438"/>
    </source>
</evidence>
<dbReference type="Proteomes" id="UP000770661">
    <property type="component" value="Unassembled WGS sequence"/>
</dbReference>
<keyword evidence="12 20" id="KW-0862">Zinc</keyword>
<dbReference type="PRINTS" id="PR00756">
    <property type="entry name" value="ALADIPTASE"/>
</dbReference>
<comment type="subcellular location">
    <subcellularLocation>
        <location evidence="3">Cell membrane</location>
        <topology evidence="3">Lipid-anchor</topology>
        <topology evidence="3">GPI-anchor</topology>
    </subcellularLocation>
    <subcellularLocation>
        <location evidence="2">Cell membrane</location>
        <topology evidence="2">Single-pass type II membrane protein</topology>
    </subcellularLocation>
</comment>
<evidence type="ECO:0000256" key="13">
    <source>
        <dbReference type="ARBA" id="ARBA00022837"/>
    </source>
</evidence>
<keyword evidence="8 22" id="KW-0645">Protease</keyword>
<dbReference type="GO" id="GO:0005886">
    <property type="term" value="C:plasma membrane"/>
    <property type="evidence" value="ECO:0007669"/>
    <property type="project" value="UniProtKB-SubCell"/>
</dbReference>
<comment type="similarity">
    <text evidence="4 22">Belongs to the peptidase M1 family.</text>
</comment>
<dbReference type="Gene3D" id="1.10.390.10">
    <property type="entry name" value="Neutral Protease Domain 2"/>
    <property type="match status" value="1"/>
</dbReference>
<dbReference type="SUPFAM" id="SSF55486">
    <property type="entry name" value="Metalloproteases ('zincins'), catalytic domain"/>
    <property type="match status" value="1"/>
</dbReference>
<dbReference type="GO" id="GO:0042277">
    <property type="term" value="F:peptide binding"/>
    <property type="evidence" value="ECO:0007669"/>
    <property type="project" value="TreeGrafter"/>
</dbReference>
<dbReference type="Pfam" id="PF01433">
    <property type="entry name" value="Peptidase_M1"/>
    <property type="match status" value="1"/>
</dbReference>
<dbReference type="PANTHER" id="PTHR11533">
    <property type="entry name" value="PROTEASE M1 ZINC METALLOPROTEASE"/>
    <property type="match status" value="1"/>
</dbReference>
<keyword evidence="18" id="KW-1015">Disulfide bond</keyword>
<feature type="domain" description="ERAP1-like C-terminal" evidence="24">
    <location>
        <begin position="420"/>
        <end position="750"/>
    </location>
</feature>
<name>A0A8J4YKK9_CHIOP</name>
<dbReference type="FunFam" id="2.60.40.1910:FF:000003">
    <property type="entry name" value="Aminopeptidase"/>
    <property type="match status" value="1"/>
</dbReference>
<evidence type="ECO:0000256" key="7">
    <source>
        <dbReference type="ARBA" id="ARBA00022475"/>
    </source>
</evidence>
<evidence type="ECO:0000256" key="14">
    <source>
        <dbReference type="ARBA" id="ARBA00022968"/>
    </source>
</evidence>
<proteinExistence type="inferred from homology"/>
<dbReference type="Gene3D" id="2.60.40.1910">
    <property type="match status" value="1"/>
</dbReference>
<evidence type="ECO:0000256" key="22">
    <source>
        <dbReference type="RuleBase" id="RU364040"/>
    </source>
</evidence>
<evidence type="ECO:0000256" key="17">
    <source>
        <dbReference type="ARBA" id="ARBA00023136"/>
    </source>
</evidence>
<keyword evidence="19" id="KW-0325">Glycoprotein</keyword>
<evidence type="ECO:0000313" key="27">
    <source>
        <dbReference type="Proteomes" id="UP000770661"/>
    </source>
</evidence>
<feature type="domain" description="Aminopeptidase N-like N-terminal" evidence="25">
    <location>
        <begin position="11"/>
        <end position="136"/>
    </location>
</feature>
<keyword evidence="16 22" id="KW-0482">Metalloprotease</keyword>
<evidence type="ECO:0000259" key="23">
    <source>
        <dbReference type="Pfam" id="PF01433"/>
    </source>
</evidence>
<dbReference type="InterPro" id="IPR027268">
    <property type="entry name" value="Peptidase_M4/M1_CTD_sf"/>
</dbReference>
<dbReference type="AlphaFoldDB" id="A0A8J4YKK9"/>
<keyword evidence="9" id="KW-0812">Transmembrane</keyword>
<evidence type="ECO:0000256" key="19">
    <source>
        <dbReference type="ARBA" id="ARBA00023180"/>
    </source>
</evidence>
<gene>
    <name evidence="26" type="primary">ENPEP_2</name>
    <name evidence="26" type="ORF">GWK47_029510</name>
</gene>
<dbReference type="InterPro" id="IPR034016">
    <property type="entry name" value="M1_APN-typ"/>
</dbReference>